<dbReference type="EMBL" id="UZAU01000161">
    <property type="status" value="NOT_ANNOTATED_CDS"/>
    <property type="molecule type" value="Genomic_DNA"/>
</dbReference>
<dbReference type="PANTHER" id="PTHR47481">
    <property type="match status" value="1"/>
</dbReference>
<dbReference type="AlphaFoldDB" id="A0A803NSD8"/>
<evidence type="ECO:0000313" key="2">
    <source>
        <dbReference type="EnsemblPlants" id="cds.evm.model.02.1126"/>
    </source>
</evidence>
<keyword evidence="3" id="KW-1185">Reference proteome</keyword>
<proteinExistence type="predicted"/>
<evidence type="ECO:0000313" key="3">
    <source>
        <dbReference type="Proteomes" id="UP000596661"/>
    </source>
</evidence>
<dbReference type="PANTHER" id="PTHR47481:SF31">
    <property type="entry name" value="OS01G0873500 PROTEIN"/>
    <property type="match status" value="1"/>
</dbReference>
<reference evidence="2" key="2">
    <citation type="submission" date="2021-03" db="UniProtKB">
        <authorList>
            <consortium name="EnsemblPlants"/>
        </authorList>
    </citation>
    <scope>IDENTIFICATION</scope>
</reference>
<dbReference type="EnsemblPlants" id="evm.model.02.1126">
    <property type="protein sequence ID" value="cds.evm.model.02.1126"/>
    <property type="gene ID" value="evm.TU.02.1126"/>
</dbReference>
<dbReference type="Gramene" id="evm.model.02.1126">
    <property type="protein sequence ID" value="cds.evm.model.02.1126"/>
    <property type="gene ID" value="evm.TU.02.1126"/>
</dbReference>
<feature type="region of interest" description="Disordered" evidence="1">
    <location>
        <begin position="202"/>
        <end position="227"/>
    </location>
</feature>
<accession>A0A803NSD8</accession>
<sequence length="272" mass="30534">MVSEHFRSYRLQHSCNEYLLHRDNGGCDTTSQICITLKEYCTTLNRANIGQYRTLLRNAKMQGSLGDYLLKIKRLVNLLASIGHMISPSEHIEAIFNGLTSDYNVFITSVNTRTDTYSVVEIEALLMTQEVRLEKSAQKLDISKPETNLAHTKPFIGGRCTFSSPYLSNSTKTGFNSMSRGNQMQNSSMQYSAHYLLPGFGPQAPATATRGGQSRGTQQSKRGGFSHCKNQYSPWGQKVQCQLSHRLGHTVAKCFYRFDKSFQGPETLQSFA</sequence>
<evidence type="ECO:0000256" key="1">
    <source>
        <dbReference type="SAM" id="MobiDB-lite"/>
    </source>
</evidence>
<protein>
    <submittedName>
        <fullName evidence="2">Uncharacterized protein</fullName>
    </submittedName>
</protein>
<dbReference type="OMA" id="LASIGHM"/>
<dbReference type="Pfam" id="PF14223">
    <property type="entry name" value="Retrotran_gag_2"/>
    <property type="match status" value="1"/>
</dbReference>
<feature type="compositionally biased region" description="Polar residues" evidence="1">
    <location>
        <begin position="210"/>
        <end position="221"/>
    </location>
</feature>
<reference evidence="2" key="1">
    <citation type="submission" date="2018-11" db="EMBL/GenBank/DDBJ databases">
        <authorList>
            <person name="Grassa J C."/>
        </authorList>
    </citation>
    <scope>NUCLEOTIDE SEQUENCE [LARGE SCALE GENOMIC DNA]</scope>
</reference>
<dbReference type="Proteomes" id="UP000596661">
    <property type="component" value="Chromosome 2"/>
</dbReference>
<name>A0A803NSD8_CANSA</name>
<organism evidence="2 3">
    <name type="scientific">Cannabis sativa</name>
    <name type="common">Hemp</name>
    <name type="synonym">Marijuana</name>
    <dbReference type="NCBI Taxonomy" id="3483"/>
    <lineage>
        <taxon>Eukaryota</taxon>
        <taxon>Viridiplantae</taxon>
        <taxon>Streptophyta</taxon>
        <taxon>Embryophyta</taxon>
        <taxon>Tracheophyta</taxon>
        <taxon>Spermatophyta</taxon>
        <taxon>Magnoliopsida</taxon>
        <taxon>eudicotyledons</taxon>
        <taxon>Gunneridae</taxon>
        <taxon>Pentapetalae</taxon>
        <taxon>rosids</taxon>
        <taxon>fabids</taxon>
        <taxon>Rosales</taxon>
        <taxon>Cannabaceae</taxon>
        <taxon>Cannabis</taxon>
    </lineage>
</organism>